<dbReference type="Pfam" id="PF21818">
    <property type="entry name" value="DUF6884"/>
    <property type="match status" value="1"/>
</dbReference>
<sequence length="192" mass="20352">MSPVVPATPRGGHDPNPKGASCSLTLTVCSSSPCSATKITTDKPVPAADLYTGAFHRMCRRAAHAIAGSTDTTLVLPAAHGFVTLDQLLLPYEQRMGEPGSVQPARLRAQAHRLQLHRASQVVALGGRAYVDAVTALRPDTLRPLDGCRGIGQQRARLSRVAAAAHPLLLARKFADHTDVAADQRRTPEGES</sequence>
<reference evidence="2 3" key="1">
    <citation type="submission" date="2021-07" db="EMBL/GenBank/DDBJ databases">
        <title>Sequencing Streptomyces halstedii LGO-A4 genome an citrus endophytic actinomycete.</title>
        <authorList>
            <person name="Samborskyy M."/>
            <person name="Scott N."/>
            <person name="Deglau R."/>
            <person name="Dickens S."/>
            <person name="Oliveira L.G."/>
        </authorList>
    </citation>
    <scope>NUCLEOTIDE SEQUENCE [LARGE SCALE GENOMIC DNA]</scope>
    <source>
        <strain evidence="2 3">LGO-A4</strain>
    </source>
</reference>
<proteinExistence type="predicted"/>
<keyword evidence="3" id="KW-1185">Reference proteome</keyword>
<accession>A0ABS6U0N0</accession>
<feature type="domain" description="DUF6884" evidence="1">
    <location>
        <begin position="34"/>
        <end position="159"/>
    </location>
</feature>
<organism evidence="2 3">
    <name type="scientific">Streptomyces halstedii</name>
    <dbReference type="NCBI Taxonomy" id="1944"/>
    <lineage>
        <taxon>Bacteria</taxon>
        <taxon>Bacillati</taxon>
        <taxon>Actinomycetota</taxon>
        <taxon>Actinomycetes</taxon>
        <taxon>Kitasatosporales</taxon>
        <taxon>Streptomycetaceae</taxon>
        <taxon>Streptomyces</taxon>
    </lineage>
</organism>
<comment type="caution">
    <text evidence="2">The sequence shown here is derived from an EMBL/GenBank/DDBJ whole genome shotgun (WGS) entry which is preliminary data.</text>
</comment>
<dbReference type="InterPro" id="IPR049251">
    <property type="entry name" value="DUF6884"/>
</dbReference>
<protein>
    <recommendedName>
        <fullName evidence="1">DUF6884 domain-containing protein</fullName>
    </recommendedName>
</protein>
<gene>
    <name evidence="2" type="ORF">STHAL_32045</name>
</gene>
<dbReference type="RefSeq" id="WP_228873800.1">
    <property type="nucleotide sequence ID" value="NZ_JAHUVW010000004.1"/>
</dbReference>
<dbReference type="EMBL" id="JAHUVW010000004">
    <property type="protein sequence ID" value="MBV7674080.1"/>
    <property type="molecule type" value="Genomic_DNA"/>
</dbReference>
<dbReference type="Proteomes" id="UP000735541">
    <property type="component" value="Unassembled WGS sequence"/>
</dbReference>
<evidence type="ECO:0000259" key="1">
    <source>
        <dbReference type="Pfam" id="PF21818"/>
    </source>
</evidence>
<evidence type="ECO:0000313" key="2">
    <source>
        <dbReference type="EMBL" id="MBV7674080.1"/>
    </source>
</evidence>
<evidence type="ECO:0000313" key="3">
    <source>
        <dbReference type="Proteomes" id="UP000735541"/>
    </source>
</evidence>
<name>A0ABS6U0N0_STRHA</name>